<keyword evidence="2" id="KW-0812">Transmembrane</keyword>
<proteinExistence type="predicted"/>
<dbReference type="AlphaFoldDB" id="A0A382RTV8"/>
<keyword evidence="2" id="KW-1133">Transmembrane helix</keyword>
<name>A0A382RTV8_9ZZZZ</name>
<feature type="transmembrane region" description="Helical" evidence="2">
    <location>
        <begin position="30"/>
        <end position="47"/>
    </location>
</feature>
<dbReference type="EMBL" id="UINC01123926">
    <property type="protein sequence ID" value="SVD00722.1"/>
    <property type="molecule type" value="Genomic_DNA"/>
</dbReference>
<evidence type="ECO:0000256" key="1">
    <source>
        <dbReference type="SAM" id="Coils"/>
    </source>
</evidence>
<accession>A0A382RTV8</accession>
<keyword evidence="1" id="KW-0175">Coiled coil</keyword>
<reference evidence="3" key="1">
    <citation type="submission" date="2018-05" db="EMBL/GenBank/DDBJ databases">
        <authorList>
            <person name="Lanie J.A."/>
            <person name="Ng W.-L."/>
            <person name="Kazmierczak K.M."/>
            <person name="Andrzejewski T.M."/>
            <person name="Davidsen T.M."/>
            <person name="Wayne K.J."/>
            <person name="Tettelin H."/>
            <person name="Glass J.I."/>
            <person name="Rusch D."/>
            <person name="Podicherti R."/>
            <person name="Tsui H.-C.T."/>
            <person name="Winkler M.E."/>
        </authorList>
    </citation>
    <scope>NUCLEOTIDE SEQUENCE</scope>
</reference>
<protein>
    <submittedName>
        <fullName evidence="3">Uncharacterized protein</fullName>
    </submittedName>
</protein>
<gene>
    <name evidence="3" type="ORF">METZ01_LOCUS353576</name>
</gene>
<evidence type="ECO:0000313" key="3">
    <source>
        <dbReference type="EMBL" id="SVD00722.1"/>
    </source>
</evidence>
<sequence length="105" mass="11588">MLTSNPVYMAVAVVLALIILLGVIKKLIKLVLVAGAILVLWVAYMVWAGEEVSVETIKEELQSGVEAVKEKASKAREDIKESVEKSIEEKTENQLNKILPNKNNL</sequence>
<organism evidence="3">
    <name type="scientific">marine metagenome</name>
    <dbReference type="NCBI Taxonomy" id="408172"/>
    <lineage>
        <taxon>unclassified sequences</taxon>
        <taxon>metagenomes</taxon>
        <taxon>ecological metagenomes</taxon>
    </lineage>
</organism>
<feature type="coiled-coil region" evidence="1">
    <location>
        <begin position="58"/>
        <end position="89"/>
    </location>
</feature>
<evidence type="ECO:0000256" key="2">
    <source>
        <dbReference type="SAM" id="Phobius"/>
    </source>
</evidence>
<keyword evidence="2" id="KW-0472">Membrane</keyword>
<feature type="transmembrane region" description="Helical" evidence="2">
    <location>
        <begin position="6"/>
        <end position="23"/>
    </location>
</feature>